<dbReference type="InterPro" id="IPR023753">
    <property type="entry name" value="FAD/NAD-binding_dom"/>
</dbReference>
<comment type="similarity">
    <text evidence="1">Belongs to the NADH dehydrogenase family.</text>
</comment>
<organism evidence="8 9">
    <name type="scientific">Cutaneotrichosporon spelunceum</name>
    <dbReference type="NCBI Taxonomy" id="1672016"/>
    <lineage>
        <taxon>Eukaryota</taxon>
        <taxon>Fungi</taxon>
        <taxon>Dikarya</taxon>
        <taxon>Basidiomycota</taxon>
        <taxon>Agaricomycotina</taxon>
        <taxon>Tremellomycetes</taxon>
        <taxon>Trichosporonales</taxon>
        <taxon>Trichosporonaceae</taxon>
        <taxon>Cutaneotrichosporon</taxon>
    </lineage>
</organism>
<sequence>MLTRIPARAPTLARARGFASSSLAGKERLVILGSGWGGYNLARKADKSLYDVTVISPNSYFSFTPFLASTCVGTLDFMCATEPVRGIKKVNYGQGWAESVDLEKRTVHVVPALPAQHKTEKDIPDELGGSAELHAAFSPGDAYDVPYDKLVVATGCRSASFGTPGVIEHAHFLKDVREARAIRYRLLQNLEIATEPHITPEEKKRLLSVRVVGGGPTGVEFAAELCDFVTQDVYRIYPHLKNQVSITLYDLAPGILQSFDASLRSYAERKFKRSGVEVRGNTKIVAVGKDYLELASSGGEDPERVPYGLLVWNTGLQANPFIEALPGLDKDPKSKSLRVDPHLRVCDADGKPLNGVFAIGDNATPNDGHRLPATAQVASQMAGYMAKLLKAAGRGEEIDKARPFKWKDHGSMVFIGDYRAMVDRSKAKDEGPRARMSGFVAWVVWRSYYMTLAMGWRNKILIPVYWALAFFFGRDVTNF</sequence>
<name>A0AAD3TYK6_9TREE</name>
<dbReference type="InterPro" id="IPR045024">
    <property type="entry name" value="NDH-2"/>
</dbReference>
<dbReference type="Gene3D" id="3.50.50.100">
    <property type="match status" value="1"/>
</dbReference>
<keyword evidence="9" id="KW-1185">Reference proteome</keyword>
<dbReference type="InterPro" id="IPR054585">
    <property type="entry name" value="NDH2-like_C"/>
</dbReference>
<feature type="domain" description="FAD/NAD(P)-binding" evidence="6">
    <location>
        <begin position="28"/>
        <end position="382"/>
    </location>
</feature>
<dbReference type="PRINTS" id="PR00368">
    <property type="entry name" value="FADPNR"/>
</dbReference>
<evidence type="ECO:0000256" key="1">
    <source>
        <dbReference type="ARBA" id="ARBA00005272"/>
    </source>
</evidence>
<protein>
    <recommendedName>
        <fullName evidence="10">FAD/NAD(P)-binding domain-containing protein</fullName>
    </recommendedName>
</protein>
<dbReference type="GO" id="GO:0005739">
    <property type="term" value="C:mitochondrion"/>
    <property type="evidence" value="ECO:0007669"/>
    <property type="project" value="TreeGrafter"/>
</dbReference>
<feature type="domain" description="External alternative NADH-ubiquinone oxidoreductase-like C-terminal" evidence="7">
    <location>
        <begin position="410"/>
        <end position="475"/>
    </location>
</feature>
<dbReference type="InterPro" id="IPR036188">
    <property type="entry name" value="FAD/NAD-bd_sf"/>
</dbReference>
<dbReference type="AlphaFoldDB" id="A0AAD3TYK6"/>
<evidence type="ECO:0008006" key="10">
    <source>
        <dbReference type="Google" id="ProtNLM"/>
    </source>
</evidence>
<dbReference type="PANTHER" id="PTHR43706">
    <property type="entry name" value="NADH DEHYDROGENASE"/>
    <property type="match status" value="1"/>
</dbReference>
<evidence type="ECO:0000256" key="3">
    <source>
        <dbReference type="ARBA" id="ARBA00022827"/>
    </source>
</evidence>
<keyword evidence="2" id="KW-0285">Flavoprotein</keyword>
<keyword evidence="4" id="KW-0560">Oxidoreductase</keyword>
<proteinExistence type="inferred from homology"/>
<evidence type="ECO:0000313" key="8">
    <source>
        <dbReference type="EMBL" id="GMK59293.1"/>
    </source>
</evidence>
<reference evidence="8" key="1">
    <citation type="journal article" date="2023" name="BMC Genomics">
        <title>Chromosome-level genome assemblies of Cutaneotrichosporon spp. (Trichosporonales, Basidiomycota) reveal imbalanced evolution between nucleotide sequences and chromosome synteny.</title>
        <authorList>
            <person name="Kobayashi Y."/>
            <person name="Kayamori A."/>
            <person name="Aoki K."/>
            <person name="Shiwa Y."/>
            <person name="Matsutani M."/>
            <person name="Fujita N."/>
            <person name="Sugita T."/>
            <person name="Iwasaki W."/>
            <person name="Tanaka N."/>
            <person name="Takashima M."/>
        </authorList>
    </citation>
    <scope>NUCLEOTIDE SEQUENCE</scope>
    <source>
        <strain evidence="8">HIS016</strain>
    </source>
</reference>
<dbReference type="Pfam" id="PF07992">
    <property type="entry name" value="Pyr_redox_2"/>
    <property type="match status" value="1"/>
</dbReference>
<dbReference type="Proteomes" id="UP001222932">
    <property type="component" value="Unassembled WGS sequence"/>
</dbReference>
<evidence type="ECO:0000259" key="6">
    <source>
        <dbReference type="Pfam" id="PF07992"/>
    </source>
</evidence>
<dbReference type="Pfam" id="PF22366">
    <property type="entry name" value="NDH2_C"/>
    <property type="match status" value="1"/>
</dbReference>
<dbReference type="SUPFAM" id="SSF51905">
    <property type="entry name" value="FAD/NAD(P)-binding domain"/>
    <property type="match status" value="1"/>
</dbReference>
<gene>
    <name evidence="8" type="ORF">CspeluHIS016_0703080</name>
</gene>
<evidence type="ECO:0000259" key="7">
    <source>
        <dbReference type="Pfam" id="PF22366"/>
    </source>
</evidence>
<evidence type="ECO:0000256" key="4">
    <source>
        <dbReference type="ARBA" id="ARBA00023002"/>
    </source>
</evidence>
<comment type="caution">
    <text evidence="8">The sequence shown here is derived from an EMBL/GenBank/DDBJ whole genome shotgun (WGS) entry which is preliminary data.</text>
</comment>
<keyword evidence="3" id="KW-0274">FAD</keyword>
<accession>A0AAD3TYK6</accession>
<reference evidence="8" key="2">
    <citation type="submission" date="2023-06" db="EMBL/GenBank/DDBJ databases">
        <authorList>
            <person name="Kobayashi Y."/>
            <person name="Kayamori A."/>
            <person name="Aoki K."/>
            <person name="Shiwa Y."/>
            <person name="Fujita N."/>
            <person name="Sugita T."/>
            <person name="Iwasaki W."/>
            <person name="Tanaka N."/>
            <person name="Takashima M."/>
        </authorList>
    </citation>
    <scope>NUCLEOTIDE SEQUENCE</scope>
    <source>
        <strain evidence="8">HIS016</strain>
    </source>
</reference>
<evidence type="ECO:0000313" key="9">
    <source>
        <dbReference type="Proteomes" id="UP001222932"/>
    </source>
</evidence>
<dbReference type="PANTHER" id="PTHR43706:SF13">
    <property type="entry name" value="NADH DEHYDROGENASE-RELATED"/>
    <property type="match status" value="1"/>
</dbReference>
<dbReference type="GO" id="GO:0003954">
    <property type="term" value="F:NADH dehydrogenase activity"/>
    <property type="evidence" value="ECO:0007669"/>
    <property type="project" value="InterPro"/>
</dbReference>
<evidence type="ECO:0000256" key="5">
    <source>
        <dbReference type="ARBA" id="ARBA00023027"/>
    </source>
</evidence>
<keyword evidence="5" id="KW-0520">NAD</keyword>
<evidence type="ECO:0000256" key="2">
    <source>
        <dbReference type="ARBA" id="ARBA00022630"/>
    </source>
</evidence>
<dbReference type="EMBL" id="BTCM01000007">
    <property type="protein sequence ID" value="GMK59293.1"/>
    <property type="molecule type" value="Genomic_DNA"/>
</dbReference>
<dbReference type="PRINTS" id="PR00411">
    <property type="entry name" value="PNDRDTASEI"/>
</dbReference>